<proteinExistence type="predicted"/>
<keyword evidence="3" id="KW-1185">Reference proteome</keyword>
<gene>
    <name evidence="2" type="ORF">AB4566_08460</name>
</gene>
<sequence>MDLVTRLLTILLLLVSFSSWSLELEYGRYNVNAYSHADCIDTVCRIDFEETYASTPAVFFMDTVGFQNEKDAPSAIRILTVTDTYVEFEQQYPPNSRAPADMEQVPMMVIDYLVIEHGVHDFDGVKVLVGSVNTARYRTKINNSDPTNNRDSRVRARYATESSNEILSFSSIPAILHQVQTVNNPDDLWLTSVVPRVTRSNFDIALERLEIDGRKSLANRDYPQQPEEIAYLAAVGQGEKDGIKFQIRNQQTSSSLSSSNPVTQGCETFATYDELDVVPVIIGKMNSRQGNNGAFVRRCRLETARASFMVDEDQDLDSERGHVAERIGFILFEVPFEVNQCTQFTGAAQTWSSDGEMDLGASVIIEGSVPDGRVGFDNLTQPDWGSGNPKFCDGYRCATDSSLKVPQYSFASYTPGNGVLNPADGDVLSPGHYKKISIKNGRTVTLSSGDYFMEDFLVSGGATVLVSGDVRVHSHKIELSGNSSVNYSTAGGAVTTTPNQLHLISHGIDTNVDYLNLNNNNSVKNGVYVSGSAKAAAFIISESLIDINGGQSIVYGAAASLYLKMYNTGQLLGDISSCNEVSVQEMLISPTSASEIIDSAVAVTFSIVDSEGAVDSSVYGNLNLTHTGGSDVCWKSSEAGACISDTSSVPISAGIVTYYLYSSVEVDVNITATWVEKDTVTDSAGIYSFVNNGYVFEPSPLTMIAGQDTTATIKAVDSSGNVITDYDGAKVLSISETSKITPSTGTYDATLLTQNVTFIAGEAQVTVNYVDAGQVSLSIQEASDGFKGDMLVYSRPHTFAICNITSTGLNAGYNGTTTSGNGFAKAGESFSVTIKPVRWLGTAISGDSSGDGDNDVVADALCSKSTTPNYYTDGALFAGVNISHALHTPSGGQPGNLAGEATYSFANTGQAKDGLIINGLSWSEVGSLWLQADYSDYMLGAVEQGVAAIGRFYPDHFSLKSGVVNEGQSDFTYMLQGYSAAFEVEAQNAAGTVTQNYESFAYDIFNASNNNRMTIQLKAIDASQMSPTENDLTSRIDMDSIATGWESDWSSGTLGISASTLIFNKIETSSSPLKTTPDGPYRVQMGLEVNSGSIDCTTIGCTYFDSTDAYRNDGSGDKDIRTLPEELDMRYGRMRISNVGGNTASELPVPLTVEYWDSSRFVANTLDDDSAFNGANYCRTIIWSEGGASLASFTSGVNNVTNGLSSDLMAQQNQVSDAAREQVKLWLRIGEAPSTFENGQTCVGSDAGGLEYLHYNWDGRGDENPTAVVTFGIYRGNDRIIFRGEPGMY</sequence>
<accession>A0ABV4NAL4</accession>
<evidence type="ECO:0000313" key="3">
    <source>
        <dbReference type="Proteomes" id="UP001570417"/>
    </source>
</evidence>
<evidence type="ECO:0000313" key="2">
    <source>
        <dbReference type="EMBL" id="MFA0568308.1"/>
    </source>
</evidence>
<comment type="caution">
    <text evidence="2">The sequence shown here is derived from an EMBL/GenBank/DDBJ whole genome shotgun (WGS) entry which is preliminary data.</text>
</comment>
<feature type="domain" description="DUF6701" evidence="1">
    <location>
        <begin position="734"/>
        <end position="1285"/>
    </location>
</feature>
<evidence type="ECO:0000259" key="1">
    <source>
        <dbReference type="Pfam" id="PF20419"/>
    </source>
</evidence>
<name>A0ABV4NAL4_9VIBR</name>
<dbReference type="EMBL" id="JBFRUW010000022">
    <property type="protein sequence ID" value="MFA0568308.1"/>
    <property type="molecule type" value="Genomic_DNA"/>
</dbReference>
<dbReference type="RefSeq" id="WP_372265763.1">
    <property type="nucleotide sequence ID" value="NZ_JBFRUW010000022.1"/>
</dbReference>
<dbReference type="InterPro" id="IPR046524">
    <property type="entry name" value="DUF6701"/>
</dbReference>
<reference evidence="2 3" key="1">
    <citation type="journal article" date="2024" name="ISME J.">
        <title>Tailless and filamentous prophages are predominant in marine Vibrio.</title>
        <authorList>
            <person name="Steensen K."/>
            <person name="Seneca J."/>
            <person name="Bartlau N."/>
            <person name="Yu X.A."/>
            <person name="Hussain F.A."/>
            <person name="Polz M.F."/>
        </authorList>
    </citation>
    <scope>NUCLEOTIDE SEQUENCE [LARGE SCALE GENOMIC DNA]</scope>
    <source>
        <strain evidence="2 3">10N.222.51.A1</strain>
    </source>
</reference>
<organism evidence="2 3">
    <name type="scientific">Vibrio gallaecicus</name>
    <dbReference type="NCBI Taxonomy" id="552386"/>
    <lineage>
        <taxon>Bacteria</taxon>
        <taxon>Pseudomonadati</taxon>
        <taxon>Pseudomonadota</taxon>
        <taxon>Gammaproteobacteria</taxon>
        <taxon>Vibrionales</taxon>
        <taxon>Vibrionaceae</taxon>
        <taxon>Vibrio</taxon>
    </lineage>
</organism>
<protein>
    <submittedName>
        <fullName evidence="2">DUF6701 domain-containing protein</fullName>
    </submittedName>
</protein>
<dbReference type="Pfam" id="PF20419">
    <property type="entry name" value="DUF6701"/>
    <property type="match status" value="1"/>
</dbReference>
<dbReference type="Proteomes" id="UP001570417">
    <property type="component" value="Unassembled WGS sequence"/>
</dbReference>